<feature type="signal peptide" evidence="1">
    <location>
        <begin position="1"/>
        <end position="20"/>
    </location>
</feature>
<dbReference type="Gene3D" id="1.20.120.20">
    <property type="entry name" value="Apolipoprotein"/>
    <property type="match status" value="1"/>
</dbReference>
<accession>A0AAV4FK07</accession>
<evidence type="ECO:0000313" key="3">
    <source>
        <dbReference type="Proteomes" id="UP000762676"/>
    </source>
</evidence>
<dbReference type="AlphaFoldDB" id="A0AAV4FK07"/>
<feature type="chain" id="PRO_5043371630" evidence="1">
    <location>
        <begin position="21"/>
        <end position="390"/>
    </location>
</feature>
<keyword evidence="3" id="KW-1185">Reference proteome</keyword>
<evidence type="ECO:0000256" key="1">
    <source>
        <dbReference type="SAM" id="SignalP"/>
    </source>
</evidence>
<evidence type="ECO:0000313" key="2">
    <source>
        <dbReference type="EMBL" id="GFR72963.1"/>
    </source>
</evidence>
<comment type="caution">
    <text evidence="2">The sequence shown here is derived from an EMBL/GenBank/DDBJ whole genome shotgun (WGS) entry which is preliminary data.</text>
</comment>
<proteinExistence type="predicted"/>
<dbReference type="EMBL" id="BMAT01007859">
    <property type="protein sequence ID" value="GFR72963.1"/>
    <property type="molecule type" value="Genomic_DNA"/>
</dbReference>
<keyword evidence="1" id="KW-0732">Signal</keyword>
<gene>
    <name evidence="2" type="ORF">ElyMa_003854800</name>
</gene>
<dbReference type="Proteomes" id="UP000762676">
    <property type="component" value="Unassembled WGS sequence"/>
</dbReference>
<organism evidence="2 3">
    <name type="scientific">Elysia marginata</name>
    <dbReference type="NCBI Taxonomy" id="1093978"/>
    <lineage>
        <taxon>Eukaryota</taxon>
        <taxon>Metazoa</taxon>
        <taxon>Spiralia</taxon>
        <taxon>Lophotrochozoa</taxon>
        <taxon>Mollusca</taxon>
        <taxon>Gastropoda</taxon>
        <taxon>Heterobranchia</taxon>
        <taxon>Euthyneura</taxon>
        <taxon>Panpulmonata</taxon>
        <taxon>Sacoglossa</taxon>
        <taxon>Placobranchoidea</taxon>
        <taxon>Plakobranchidae</taxon>
        <taxon>Elysia</taxon>
    </lineage>
</organism>
<name>A0AAV4FK07_9GAST</name>
<protein>
    <submittedName>
        <fullName evidence="2">Phage tail length tape-measure protein</fullName>
    </submittedName>
</protein>
<reference evidence="2 3" key="1">
    <citation type="journal article" date="2021" name="Elife">
        <title>Chloroplast acquisition without the gene transfer in kleptoplastic sea slugs, Plakobranchus ocellatus.</title>
        <authorList>
            <person name="Maeda T."/>
            <person name="Takahashi S."/>
            <person name="Yoshida T."/>
            <person name="Shimamura S."/>
            <person name="Takaki Y."/>
            <person name="Nagai Y."/>
            <person name="Toyoda A."/>
            <person name="Suzuki Y."/>
            <person name="Arimoto A."/>
            <person name="Ishii H."/>
            <person name="Satoh N."/>
            <person name="Nishiyama T."/>
            <person name="Hasebe M."/>
            <person name="Maruyama T."/>
            <person name="Minagawa J."/>
            <person name="Obokata J."/>
            <person name="Shigenobu S."/>
        </authorList>
    </citation>
    <scope>NUCLEOTIDE SEQUENCE [LARGE SCALE GENOMIC DNA]</scope>
</reference>
<sequence length="390" mass="40395">MSSTVLKLCVMALVLSAVLASPTEKERKQQRGFFRFVGRIGTAIRKAAGAVGNGVKGTAGAIGNGIKGTADAIGNGVKGTAGAIGNGIKGTAGAIGNGIKGTAGAIGNGIKGTAGAIGNGVKGIGNGAKYAALFIAGRGIKWMFPSTYKEADTVDEESLFSFFDILTGRDSAQGRRENHRKGKGLVRGGERLLKQAEELEKVLVKEVGKRDAEGDNVDLLVADVVDDDDDFDLDDLEIPDGPDGLKAVIRTLRAAAQRSITAGETIMANSVKIAGALKDAVINITDVVADGVKDVSFAVANVTKSVVKAGMALEKINRYTALAPLNVQDPAKQLEETKELVKAAAQSFEEVGRRSLNLFGRILKLGGDIASVVAKAARNVWKATGLPGKK</sequence>